<evidence type="ECO:0000259" key="1">
    <source>
        <dbReference type="Pfam" id="PF06983"/>
    </source>
</evidence>
<gene>
    <name evidence="2" type="ORF">JFL75_18290</name>
</gene>
<keyword evidence="3" id="KW-1185">Reference proteome</keyword>
<dbReference type="PIRSF" id="PIRSF021700">
    <property type="entry name" value="3_dmu_93_MTrfase"/>
    <property type="match status" value="1"/>
</dbReference>
<sequence length="162" mass="18160">MEKISTCLWFDSQAEAAARFYTGVFKNSSIGKIERYGKAGQEYHRQAEGSVMTVDFELDGRSFTALNGGPVFTFNEAVSLVITCETQDEVDYYWDRLSDGGDPAAQVCGWLKDKYGLSWQVVPSIIPRLSADPDRAKVERMLTAMYTMKKLNIAELQKAFDG</sequence>
<dbReference type="SUPFAM" id="SSF54593">
    <property type="entry name" value="Glyoxalase/Bleomycin resistance protein/Dihydroxybiphenyl dioxygenase"/>
    <property type="match status" value="1"/>
</dbReference>
<dbReference type="Gene3D" id="3.10.180.10">
    <property type="entry name" value="2,3-Dihydroxybiphenyl 1,2-Dioxygenase, domain 1"/>
    <property type="match status" value="1"/>
</dbReference>
<dbReference type="InterPro" id="IPR009725">
    <property type="entry name" value="3_dmu_93_MTrfase"/>
</dbReference>
<dbReference type="InterPro" id="IPR029068">
    <property type="entry name" value="Glyas_Bleomycin-R_OHBP_Dase"/>
</dbReference>
<dbReference type="Pfam" id="PF06983">
    <property type="entry name" value="3-dmu-9_3-mt"/>
    <property type="match status" value="1"/>
</dbReference>
<organism evidence="2 3">
    <name type="scientific">Breznakiella homolactica</name>
    <dbReference type="NCBI Taxonomy" id="2798577"/>
    <lineage>
        <taxon>Bacteria</taxon>
        <taxon>Pseudomonadati</taxon>
        <taxon>Spirochaetota</taxon>
        <taxon>Spirochaetia</taxon>
        <taxon>Spirochaetales</taxon>
        <taxon>Breznakiellaceae</taxon>
        <taxon>Breznakiella</taxon>
    </lineage>
</organism>
<evidence type="ECO:0000313" key="2">
    <source>
        <dbReference type="EMBL" id="QQO08856.1"/>
    </source>
</evidence>
<dbReference type="CDD" id="cd06588">
    <property type="entry name" value="PhnB_like"/>
    <property type="match status" value="1"/>
</dbReference>
<dbReference type="KEGG" id="bhc:JFL75_18290"/>
<evidence type="ECO:0000313" key="3">
    <source>
        <dbReference type="Proteomes" id="UP000595917"/>
    </source>
</evidence>
<proteinExistence type="predicted"/>
<protein>
    <submittedName>
        <fullName evidence="2">VOC family protein</fullName>
    </submittedName>
</protein>
<dbReference type="PANTHER" id="PTHR33990:SF2">
    <property type="entry name" value="PHNB-LIKE DOMAIN-CONTAINING PROTEIN"/>
    <property type="match status" value="1"/>
</dbReference>
<dbReference type="Proteomes" id="UP000595917">
    <property type="component" value="Chromosome"/>
</dbReference>
<dbReference type="AlphaFoldDB" id="A0A7T8BA04"/>
<reference evidence="2" key="1">
    <citation type="submission" date="2021-01" db="EMBL/GenBank/DDBJ databases">
        <title>Description of Breznakiella homolactica.</title>
        <authorList>
            <person name="Song Y."/>
            <person name="Brune A."/>
        </authorList>
    </citation>
    <scope>NUCLEOTIDE SEQUENCE</scope>
    <source>
        <strain evidence="2">RmG30</strain>
    </source>
</reference>
<dbReference type="RefSeq" id="WP_215626162.1">
    <property type="nucleotide sequence ID" value="NZ_CP067089.2"/>
</dbReference>
<dbReference type="EMBL" id="CP067089">
    <property type="protein sequence ID" value="QQO08856.1"/>
    <property type="molecule type" value="Genomic_DNA"/>
</dbReference>
<dbReference type="InterPro" id="IPR028973">
    <property type="entry name" value="PhnB-like"/>
</dbReference>
<accession>A0A7T8BA04</accession>
<feature type="domain" description="PhnB-like" evidence="1">
    <location>
        <begin position="2"/>
        <end position="122"/>
    </location>
</feature>
<name>A0A7T8BA04_9SPIR</name>
<dbReference type="PANTHER" id="PTHR33990">
    <property type="entry name" value="PROTEIN YJDN-RELATED"/>
    <property type="match status" value="1"/>
</dbReference>